<evidence type="ECO:0000256" key="8">
    <source>
        <dbReference type="ARBA" id="ARBA00023125"/>
    </source>
</evidence>
<evidence type="ECO:0000259" key="15">
    <source>
        <dbReference type="PROSITE" id="PS51198"/>
    </source>
</evidence>
<proteinExistence type="predicted"/>
<dbReference type="GO" id="GO:0005524">
    <property type="term" value="F:ATP binding"/>
    <property type="evidence" value="ECO:0007669"/>
    <property type="project" value="UniProtKB-UniRule"/>
</dbReference>
<name>A0A943EDC0_9FIRM</name>
<dbReference type="EMBL" id="JAGZCZ010000005">
    <property type="protein sequence ID" value="MBS5519581.1"/>
    <property type="molecule type" value="Genomic_DNA"/>
</dbReference>
<evidence type="ECO:0000256" key="4">
    <source>
        <dbReference type="ARBA" id="ARBA00022801"/>
    </source>
</evidence>
<dbReference type="GO" id="GO:0005829">
    <property type="term" value="C:cytosol"/>
    <property type="evidence" value="ECO:0007669"/>
    <property type="project" value="TreeGrafter"/>
</dbReference>
<dbReference type="PROSITE" id="PS51217">
    <property type="entry name" value="UVRD_HELICASE_CTER"/>
    <property type="match status" value="1"/>
</dbReference>
<dbReference type="AlphaFoldDB" id="A0A943EDC0"/>
<protein>
    <recommendedName>
        <fullName evidence="12">DNA 3'-5' helicase</fullName>
        <ecNumber evidence="12">5.6.2.4</ecNumber>
    </recommendedName>
</protein>
<keyword evidence="2 14" id="KW-0547">Nucleotide-binding</keyword>
<dbReference type="InterPro" id="IPR014017">
    <property type="entry name" value="DNA_helicase_UvrD-like_C"/>
</dbReference>
<dbReference type="Pfam" id="PF00580">
    <property type="entry name" value="UvrD-helicase"/>
    <property type="match status" value="1"/>
</dbReference>
<organism evidence="17 18">
    <name type="scientific">Acidaminococcus intestini</name>
    <dbReference type="NCBI Taxonomy" id="187327"/>
    <lineage>
        <taxon>Bacteria</taxon>
        <taxon>Bacillati</taxon>
        <taxon>Bacillota</taxon>
        <taxon>Negativicutes</taxon>
        <taxon>Acidaminococcales</taxon>
        <taxon>Acidaminococcaceae</taxon>
        <taxon>Acidaminococcus</taxon>
    </lineage>
</organism>
<dbReference type="InterPro" id="IPR000212">
    <property type="entry name" value="DNA_helicase_UvrD/REP"/>
</dbReference>
<dbReference type="PANTHER" id="PTHR11070">
    <property type="entry name" value="UVRD / RECB / PCRA DNA HELICASE FAMILY MEMBER"/>
    <property type="match status" value="1"/>
</dbReference>
<dbReference type="GO" id="GO:0003677">
    <property type="term" value="F:DNA binding"/>
    <property type="evidence" value="ECO:0007669"/>
    <property type="project" value="UniProtKB-KW"/>
</dbReference>
<accession>A0A943EDC0</accession>
<dbReference type="Pfam" id="PF13361">
    <property type="entry name" value="UvrD_C"/>
    <property type="match status" value="1"/>
</dbReference>
<dbReference type="SUPFAM" id="SSF52540">
    <property type="entry name" value="P-loop containing nucleoside triphosphate hydrolases"/>
    <property type="match status" value="1"/>
</dbReference>
<evidence type="ECO:0000256" key="7">
    <source>
        <dbReference type="ARBA" id="ARBA00022840"/>
    </source>
</evidence>
<feature type="domain" description="UvrD-like helicase C-terminal" evidence="16">
    <location>
        <begin position="439"/>
        <end position="703"/>
    </location>
</feature>
<dbReference type="Gene3D" id="3.40.50.300">
    <property type="entry name" value="P-loop containing nucleotide triphosphate hydrolases"/>
    <property type="match status" value="4"/>
</dbReference>
<evidence type="ECO:0000259" key="16">
    <source>
        <dbReference type="PROSITE" id="PS51217"/>
    </source>
</evidence>
<dbReference type="Proteomes" id="UP000754226">
    <property type="component" value="Unassembled WGS sequence"/>
</dbReference>
<dbReference type="CDD" id="cd17932">
    <property type="entry name" value="DEXQc_UvrD"/>
    <property type="match status" value="1"/>
</dbReference>
<dbReference type="PANTHER" id="PTHR11070:SF48">
    <property type="entry name" value="ATP-DEPENDENT HELICASE_NUCLEASE SUBUNIT A"/>
    <property type="match status" value="1"/>
</dbReference>
<dbReference type="GO" id="GO:0043138">
    <property type="term" value="F:3'-5' DNA helicase activity"/>
    <property type="evidence" value="ECO:0007669"/>
    <property type="project" value="UniProtKB-EC"/>
</dbReference>
<comment type="catalytic activity">
    <reaction evidence="11">
        <text>Couples ATP hydrolysis with the unwinding of duplex DNA by translocating in the 3'-5' direction.</text>
        <dbReference type="EC" id="5.6.2.4"/>
    </reaction>
</comment>
<dbReference type="GO" id="GO:0000725">
    <property type="term" value="P:recombinational repair"/>
    <property type="evidence" value="ECO:0007669"/>
    <property type="project" value="TreeGrafter"/>
</dbReference>
<keyword evidence="1" id="KW-0540">Nuclease</keyword>
<evidence type="ECO:0000313" key="17">
    <source>
        <dbReference type="EMBL" id="MBS5519581.1"/>
    </source>
</evidence>
<evidence type="ECO:0000256" key="9">
    <source>
        <dbReference type="ARBA" id="ARBA00023204"/>
    </source>
</evidence>
<evidence type="ECO:0000256" key="5">
    <source>
        <dbReference type="ARBA" id="ARBA00022806"/>
    </source>
</evidence>
<feature type="binding site" evidence="14">
    <location>
        <begin position="23"/>
        <end position="30"/>
    </location>
    <ligand>
        <name>ATP</name>
        <dbReference type="ChEBI" id="CHEBI:30616"/>
    </ligand>
</feature>
<dbReference type="SUPFAM" id="SSF52980">
    <property type="entry name" value="Restriction endonuclease-like"/>
    <property type="match status" value="1"/>
</dbReference>
<evidence type="ECO:0000256" key="14">
    <source>
        <dbReference type="PROSITE-ProRule" id="PRU00560"/>
    </source>
</evidence>
<dbReference type="InterPro" id="IPR011604">
    <property type="entry name" value="PDDEXK-like_dom_sf"/>
</dbReference>
<dbReference type="GO" id="GO:0033202">
    <property type="term" value="C:DNA helicase complex"/>
    <property type="evidence" value="ECO:0007669"/>
    <property type="project" value="TreeGrafter"/>
</dbReference>
<keyword evidence="8" id="KW-0238">DNA-binding</keyword>
<evidence type="ECO:0000256" key="11">
    <source>
        <dbReference type="ARBA" id="ARBA00034617"/>
    </source>
</evidence>
<reference evidence="17" key="1">
    <citation type="submission" date="2021-02" db="EMBL/GenBank/DDBJ databases">
        <title>Infant gut strain persistence is associated with maternal origin, phylogeny, and functional potential including surface adhesion and iron acquisition.</title>
        <authorList>
            <person name="Lou Y.C."/>
        </authorList>
    </citation>
    <scope>NUCLEOTIDE SEQUENCE</scope>
    <source>
        <strain evidence="17">L3_106_000M1_dasL3_106_000M1_concoct_15</strain>
    </source>
</reference>
<evidence type="ECO:0000256" key="12">
    <source>
        <dbReference type="ARBA" id="ARBA00034808"/>
    </source>
</evidence>
<dbReference type="PROSITE" id="PS51198">
    <property type="entry name" value="UVRD_HELICASE_ATP_BIND"/>
    <property type="match status" value="1"/>
</dbReference>
<dbReference type="Pfam" id="PF12705">
    <property type="entry name" value="PDDEXK_1"/>
    <property type="match status" value="1"/>
</dbReference>
<evidence type="ECO:0000256" key="1">
    <source>
        <dbReference type="ARBA" id="ARBA00022722"/>
    </source>
</evidence>
<keyword evidence="7 14" id="KW-0067">ATP-binding</keyword>
<dbReference type="InterPro" id="IPR038726">
    <property type="entry name" value="PDDEXK_AddAB-type"/>
</dbReference>
<keyword evidence="4 14" id="KW-0378">Hydrolase</keyword>
<dbReference type="GO" id="GO:0004527">
    <property type="term" value="F:exonuclease activity"/>
    <property type="evidence" value="ECO:0007669"/>
    <property type="project" value="UniProtKB-KW"/>
</dbReference>
<feature type="domain" description="UvrD-like helicase ATP-binding" evidence="15">
    <location>
        <begin position="2"/>
        <end position="420"/>
    </location>
</feature>
<dbReference type="Gene3D" id="1.10.486.10">
    <property type="entry name" value="PCRA, domain 4"/>
    <property type="match status" value="1"/>
</dbReference>
<evidence type="ECO:0000313" key="18">
    <source>
        <dbReference type="Proteomes" id="UP000754226"/>
    </source>
</evidence>
<keyword evidence="5 14" id="KW-0347">Helicase</keyword>
<evidence type="ECO:0000256" key="10">
    <source>
        <dbReference type="ARBA" id="ARBA00023235"/>
    </source>
</evidence>
<keyword evidence="9" id="KW-0234">DNA repair</keyword>
<evidence type="ECO:0000256" key="2">
    <source>
        <dbReference type="ARBA" id="ARBA00022741"/>
    </source>
</evidence>
<dbReference type="InterPro" id="IPR011335">
    <property type="entry name" value="Restrct_endonuc-II-like"/>
</dbReference>
<evidence type="ECO:0000256" key="6">
    <source>
        <dbReference type="ARBA" id="ARBA00022839"/>
    </source>
</evidence>
<sequence length="1110" mass="124455">MADFTREQILAITTLDRNVSVSAGAGSGKTRVLVERFLTILRDPEKSADRILAITFTRKAAREMRERIRKSLLEEVGRSSGELKAHFEEELRHLDGAPITTIDGFCSQILRDHPVEAGMDPQFTVKEEYEVKEFQASVIDAFLRDLLKKEDEDLELLLGLYHPGRLGSMLYGLIEILPDLMALGDLSAPYAVNKDDWETAKIHAEETFLAMLASGADLKPSKTKDALLELQNGQTVYHEALAANDLETVLPFMNLIRAAGKAAPLIKEWKEALIKLQGYARNKAAIPYAKAWNSLLHRLSERLEEESLRQEIFSFSFLAGRAVSLLRDHPEICRAYQHRFDYIMVDEFQDTNEQQKELVYLLSGATASELRGKNLFIVGDAKQSIYRFRGADVTVFRVVRDDIMKTGGTDIVMADNFRSAPEIIESCNCLFRDLLGTNPQKAVMAQDLVPHQKRTQKPILAIIDQEDGTFPDAQRAEAQWVAQKIDAVVKSHEELGYGDIAILVPAIRLAEPYAAALAEAHIPYTMTDGKGFYEQQEIIDIITIMTAVLSPDVDWAMAGVLRSPYGGLTDQEILGLLHTYPQKNLWESLSQSIEPSHVKLWKKLTALMHVARLGSLPELFDTIMETLHVESLLLAMPHGREKMANVWKLRSMAASFAMQEGGGSEDFLDRLNLMRRMQARESGAALEPDAKSVQIMTIHKSKGLEFPAVFLPDQQYKSPPGRLGLQYLPSAGLGIMIPGEEGPQKTALYEELSEENRALEWEEKKRQLYVAMTRAEKYLFLSAAVSEEKEAARREKRAKGSVKSPENWYESLRRIFHDGGGKDLVDWVELKASEILAAPLPLSVREAPLLELEADAFEKLEPVEFPQRVLLSASALGIYDLCPRRYFYQYRSHMPSLDPDVVGTGSVRIAPATLGTYIHKVLELSRTAPVKEAKELALLEEAYSDGEKAVLRKEGGPLIDAYLASPLYAAYENLPQEAEVDFELPLMNVGNASIYFDGSIDKVVHLPDGTLEIIDYKSGHPPVDGMERKAYSRQLAIYSLAAEALYHKKVSRASLHFLRSLTTWELTDRDGEVADLEALLTKLQTLDEEEDFETKTAACTYCGFGYFCKK</sequence>
<dbReference type="InterPro" id="IPR014016">
    <property type="entry name" value="UvrD-like_ATP-bd"/>
</dbReference>
<dbReference type="EC" id="5.6.2.4" evidence="12"/>
<dbReference type="InterPro" id="IPR027417">
    <property type="entry name" value="P-loop_NTPase"/>
</dbReference>
<comment type="catalytic activity">
    <reaction evidence="13">
        <text>ATP + H2O = ADP + phosphate + H(+)</text>
        <dbReference type="Rhea" id="RHEA:13065"/>
        <dbReference type="ChEBI" id="CHEBI:15377"/>
        <dbReference type="ChEBI" id="CHEBI:15378"/>
        <dbReference type="ChEBI" id="CHEBI:30616"/>
        <dbReference type="ChEBI" id="CHEBI:43474"/>
        <dbReference type="ChEBI" id="CHEBI:456216"/>
        <dbReference type="EC" id="5.6.2.4"/>
    </reaction>
</comment>
<gene>
    <name evidence="17" type="ORF">KHX13_04505</name>
</gene>
<keyword evidence="6" id="KW-0269">Exonuclease</keyword>
<keyword evidence="10" id="KW-0413">Isomerase</keyword>
<evidence type="ECO:0000256" key="3">
    <source>
        <dbReference type="ARBA" id="ARBA00022763"/>
    </source>
</evidence>
<evidence type="ECO:0000256" key="13">
    <source>
        <dbReference type="ARBA" id="ARBA00048988"/>
    </source>
</evidence>
<keyword evidence="3" id="KW-0227">DNA damage</keyword>
<comment type="caution">
    <text evidence="17">The sequence shown here is derived from an EMBL/GenBank/DDBJ whole genome shotgun (WGS) entry which is preliminary data.</text>
</comment>
<dbReference type="Gene3D" id="3.90.320.10">
    <property type="match status" value="1"/>
</dbReference>